<dbReference type="RefSeq" id="WP_149569392.1">
    <property type="nucleotide sequence ID" value="NZ_CP035807.1"/>
</dbReference>
<reference evidence="2 3" key="1">
    <citation type="submission" date="2019-02" db="EMBL/GenBank/DDBJ databases">
        <authorList>
            <person name="Fomenkov A."/>
            <person name="Dubinina G."/>
            <person name="Grabovich M."/>
            <person name="Vincze T."/>
            <person name="Roberts R.J."/>
        </authorList>
    </citation>
    <scope>NUCLEOTIDE SEQUENCE [LARGE SCALE GENOMIC DNA]</scope>
    <source>
        <strain evidence="2 3">P</strain>
    </source>
</reference>
<name>A0A5C1QFG9_9SPIO</name>
<evidence type="ECO:0000313" key="3">
    <source>
        <dbReference type="Proteomes" id="UP000323824"/>
    </source>
</evidence>
<dbReference type="Gene3D" id="3.40.50.1460">
    <property type="match status" value="1"/>
</dbReference>
<gene>
    <name evidence="2" type="ORF">EW093_16175</name>
</gene>
<keyword evidence="3" id="KW-1185">Reference proteome</keyword>
<reference evidence="2 3" key="2">
    <citation type="submission" date="2019-09" db="EMBL/GenBank/DDBJ databases">
        <title>Complete Genome Sequence and Methylome Analysis of free living Spirochaetas.</title>
        <authorList>
            <person name="Leshcheva N."/>
            <person name="Mikheeva N."/>
        </authorList>
    </citation>
    <scope>NUCLEOTIDE SEQUENCE [LARGE SCALE GENOMIC DNA]</scope>
    <source>
        <strain evidence="2 3">P</strain>
    </source>
</reference>
<protein>
    <submittedName>
        <fullName evidence="2">Caspase family protein</fullName>
    </submittedName>
</protein>
<dbReference type="GO" id="GO:0006508">
    <property type="term" value="P:proteolysis"/>
    <property type="evidence" value="ECO:0007669"/>
    <property type="project" value="InterPro"/>
</dbReference>
<dbReference type="Pfam" id="PF00656">
    <property type="entry name" value="Peptidase_C14"/>
    <property type="match status" value="1"/>
</dbReference>
<dbReference type="InterPro" id="IPR011600">
    <property type="entry name" value="Pept_C14_caspase"/>
</dbReference>
<accession>A0A5C1QFG9</accession>
<evidence type="ECO:0000313" key="2">
    <source>
        <dbReference type="EMBL" id="QEN06158.1"/>
    </source>
</evidence>
<evidence type="ECO:0000259" key="1">
    <source>
        <dbReference type="Pfam" id="PF00656"/>
    </source>
</evidence>
<dbReference type="OrthoDB" id="9804257at2"/>
<feature type="domain" description="Peptidase C14 caspase" evidence="1">
    <location>
        <begin position="31"/>
        <end position="216"/>
    </location>
</feature>
<dbReference type="NCBIfam" id="NF047436">
    <property type="entry name" value="LA_2272_repeat"/>
    <property type="match status" value="1"/>
</dbReference>
<dbReference type="Proteomes" id="UP000323824">
    <property type="component" value="Chromosome"/>
</dbReference>
<organism evidence="2 3">
    <name type="scientific">Thiospirochaeta perfilievii</name>
    <dbReference type="NCBI Taxonomy" id="252967"/>
    <lineage>
        <taxon>Bacteria</taxon>
        <taxon>Pseudomonadati</taxon>
        <taxon>Spirochaetota</taxon>
        <taxon>Spirochaetia</taxon>
        <taxon>Spirochaetales</taxon>
        <taxon>Spirochaetaceae</taxon>
        <taxon>Thiospirochaeta</taxon>
    </lineage>
</organism>
<sequence>MKGIKNDKKIRIAIFLLLSISLYSNENRLVKRYAILIGVNDGGDERAILRYAESDAKMIAEVFSDIGGIEKSDSILLLNPTLSTIKRSLDRLTKRIMSDGDKTRTELVFYYSGHSTEEGLLIRDDLYSYLTLKQDLENTTADVKIGILDSCSSGAFTLLKGGKHSAAFLVDESIKTTGHAFITSSAEDESAQESNTLQASFFTHFLVSALRGAADTSLDGKVSLHEAYSYASNETLARTETTQAGAQHASYDFRLSGSGDIVLTDLRNAESSLELADEDFGRFFIRDREDNLISEVNKKYGSSLRISVPSSTYTVIKEVDGIYYKQQITLYVGDSKPLTLNNYKEFTPEKNVIRGGKSNQIEYDLNVPEATAVFGWSTMDNIRELRSDINLFSKAGSLNGFQIALGSMVINDAFGAQISALFNVNGGDLSGLQLSGLFNTTGGNIENYGVQISGLYNWISNGSDSVTLQSSGLFNHIGSDTEGNVVQLSGLNNFIGGNSHGFNIQLTGLYNRSKNTSGIQLAGLFNMSKNMNGLQISSLFNSGEQFKGIQVSSLYNSADNVYGAQISLVNKADYVYGTQIGLININKDIKGLSIGLINISTDGIKNFNYRYNDTTKEQFIDYQFGSSILYHLLYVGLPKDLQNIETFSIGAGLGLHIPLGSLYTEADFSLNNRLLYTKNNIEYLRSHPNLSLKLALPLWDDFAIFAGINFEFEDIFSNNTLNNTYLDDIEIAEHSFFIGFRI</sequence>
<dbReference type="GO" id="GO:0004197">
    <property type="term" value="F:cysteine-type endopeptidase activity"/>
    <property type="evidence" value="ECO:0007669"/>
    <property type="project" value="InterPro"/>
</dbReference>
<dbReference type="EMBL" id="CP035807">
    <property type="protein sequence ID" value="QEN06158.1"/>
    <property type="molecule type" value="Genomic_DNA"/>
</dbReference>
<dbReference type="KEGG" id="sper:EW093_16175"/>
<dbReference type="InterPro" id="IPR058093">
    <property type="entry name" value="LA_2272-like"/>
</dbReference>
<proteinExistence type="predicted"/>
<dbReference type="AlphaFoldDB" id="A0A5C1QFG9"/>